<dbReference type="InterPro" id="IPR042112">
    <property type="entry name" value="P_AcTrfase_dom2"/>
</dbReference>
<evidence type="ECO:0000256" key="2">
    <source>
        <dbReference type="ARBA" id="ARBA00004989"/>
    </source>
</evidence>
<dbReference type="PIRSF" id="PIRSF000428">
    <property type="entry name" value="P_Ac_trans"/>
    <property type="match status" value="1"/>
</dbReference>
<evidence type="ECO:0000256" key="5">
    <source>
        <dbReference type="ARBA" id="ARBA00021528"/>
    </source>
</evidence>
<dbReference type="Gene3D" id="3.40.50.10950">
    <property type="match status" value="1"/>
</dbReference>
<keyword evidence="7 10" id="KW-0012">Acyltransferase</keyword>
<evidence type="ECO:0000313" key="11">
    <source>
        <dbReference type="Proteomes" id="UP000824107"/>
    </source>
</evidence>
<proteinExistence type="inferred from homology"/>
<dbReference type="InterPro" id="IPR050500">
    <property type="entry name" value="Phos_Acetyltrans/Butyryltrans"/>
</dbReference>
<dbReference type="PANTHER" id="PTHR43356">
    <property type="entry name" value="PHOSPHATE ACETYLTRANSFERASE"/>
    <property type="match status" value="1"/>
</dbReference>
<gene>
    <name evidence="10" type="primary">pta</name>
    <name evidence="10" type="ORF">IAD20_05990</name>
</gene>
<reference evidence="10" key="1">
    <citation type="submission" date="2020-10" db="EMBL/GenBank/DDBJ databases">
        <authorList>
            <person name="Gilroy R."/>
        </authorList>
    </citation>
    <scope>NUCLEOTIDE SEQUENCE</scope>
    <source>
        <strain evidence="10">ChiW3-316</strain>
    </source>
</reference>
<dbReference type="SUPFAM" id="SSF53659">
    <property type="entry name" value="Isocitrate/Isopropylmalate dehydrogenase-like"/>
    <property type="match status" value="1"/>
</dbReference>
<dbReference type="NCBIfam" id="NF007233">
    <property type="entry name" value="PRK09653.1"/>
    <property type="match status" value="1"/>
</dbReference>
<dbReference type="InterPro" id="IPR042113">
    <property type="entry name" value="P_AcTrfase_dom1"/>
</dbReference>
<evidence type="ECO:0000256" key="6">
    <source>
        <dbReference type="ARBA" id="ARBA00022679"/>
    </source>
</evidence>
<dbReference type="InterPro" id="IPR004614">
    <property type="entry name" value="P_AcTrfase"/>
</dbReference>
<dbReference type="EC" id="2.3.1.8" evidence="4"/>
<dbReference type="EMBL" id="DVNC01000038">
    <property type="protein sequence ID" value="HIU53613.1"/>
    <property type="molecule type" value="Genomic_DNA"/>
</dbReference>
<evidence type="ECO:0000256" key="4">
    <source>
        <dbReference type="ARBA" id="ARBA00012707"/>
    </source>
</evidence>
<comment type="pathway">
    <text evidence="2">Metabolic intermediate biosynthesis; acetyl-CoA biosynthesis; acetyl-CoA from acetate: step 2/2.</text>
</comment>
<feature type="domain" description="Phosphate acetyl/butaryl transferase" evidence="9">
    <location>
        <begin position="18"/>
        <end position="340"/>
    </location>
</feature>
<evidence type="ECO:0000256" key="3">
    <source>
        <dbReference type="ARBA" id="ARBA00005656"/>
    </source>
</evidence>
<organism evidence="10 11">
    <name type="scientific">Candidatus Scatocola faecipullorum</name>
    <dbReference type="NCBI Taxonomy" id="2840917"/>
    <lineage>
        <taxon>Bacteria</taxon>
        <taxon>Pseudomonadati</taxon>
        <taxon>Pseudomonadota</taxon>
        <taxon>Alphaproteobacteria</taxon>
        <taxon>Rhodospirillales</taxon>
        <taxon>Rhodospirillaceae</taxon>
        <taxon>Rhodospirillaceae incertae sedis</taxon>
        <taxon>Candidatus Scatocola</taxon>
    </lineage>
</organism>
<evidence type="ECO:0000256" key="8">
    <source>
        <dbReference type="ARBA" id="ARBA00031108"/>
    </source>
</evidence>
<dbReference type="PANTHER" id="PTHR43356:SF3">
    <property type="entry name" value="PHOSPHATE ACETYLTRANSFERASE"/>
    <property type="match status" value="1"/>
</dbReference>
<dbReference type="GO" id="GO:0008959">
    <property type="term" value="F:phosphate acetyltransferase activity"/>
    <property type="evidence" value="ECO:0007669"/>
    <property type="project" value="UniProtKB-EC"/>
</dbReference>
<reference evidence="10" key="2">
    <citation type="journal article" date="2021" name="PeerJ">
        <title>Extensive microbial diversity within the chicken gut microbiome revealed by metagenomics and culture.</title>
        <authorList>
            <person name="Gilroy R."/>
            <person name="Ravi A."/>
            <person name="Getino M."/>
            <person name="Pursley I."/>
            <person name="Horton D.L."/>
            <person name="Alikhan N.F."/>
            <person name="Baker D."/>
            <person name="Gharbi K."/>
            <person name="Hall N."/>
            <person name="Watson M."/>
            <person name="Adriaenssens E.M."/>
            <person name="Foster-Nyarko E."/>
            <person name="Jarju S."/>
            <person name="Secka A."/>
            <person name="Antonio M."/>
            <person name="Oren A."/>
            <person name="Chaudhuri R.R."/>
            <person name="La Ragione R."/>
            <person name="Hildebrand F."/>
            <person name="Pallen M.J."/>
        </authorList>
    </citation>
    <scope>NUCLEOTIDE SEQUENCE</scope>
    <source>
        <strain evidence="10">ChiW3-316</strain>
    </source>
</reference>
<keyword evidence="6 10" id="KW-0808">Transferase</keyword>
<sequence>MCFKLRTKGLIMIESEYLKNLVAKAKKLQKTIVLPEGEDERILKAAHIIAEEEAANLVILGDETEIKNYFAQNNWSMNRISIVAPETSPKLEEYANLLYELRKAKGMTPEDARKTARDANYFGTLMVKAGDADGMLSGANHSTADTVRPALQIIKSAHKDRGVSAALISVKDGEAYLLSDCAVVIDPTDKELSDIALTSAETAIQFGIEPKIAMLSYSTRGSGKGDSVDKVRRATAMAQEALKSPEYAGKGIELDGEMQADAALDAVVAKKKASDSHVAGQARVLIFPNLDAGNIGYKLLQRIGGCEAYGPMLQGLNAPVNDLSRGALVEDIVGMIAVTALQSSH</sequence>
<dbReference type="Pfam" id="PF01515">
    <property type="entry name" value="PTA_PTB"/>
    <property type="match status" value="1"/>
</dbReference>
<evidence type="ECO:0000313" key="10">
    <source>
        <dbReference type="EMBL" id="HIU53613.1"/>
    </source>
</evidence>
<comment type="similarity">
    <text evidence="3">Belongs to the phosphate acetyltransferase and butyryltransferase family.</text>
</comment>
<accession>A0A9D1M4S9</accession>
<comment type="catalytic activity">
    <reaction evidence="1">
        <text>acetyl-CoA + phosphate = acetyl phosphate + CoA</text>
        <dbReference type="Rhea" id="RHEA:19521"/>
        <dbReference type="ChEBI" id="CHEBI:22191"/>
        <dbReference type="ChEBI" id="CHEBI:43474"/>
        <dbReference type="ChEBI" id="CHEBI:57287"/>
        <dbReference type="ChEBI" id="CHEBI:57288"/>
        <dbReference type="EC" id="2.3.1.8"/>
    </reaction>
</comment>
<evidence type="ECO:0000256" key="1">
    <source>
        <dbReference type="ARBA" id="ARBA00000705"/>
    </source>
</evidence>
<dbReference type="Proteomes" id="UP000824107">
    <property type="component" value="Unassembled WGS sequence"/>
</dbReference>
<dbReference type="InterPro" id="IPR012147">
    <property type="entry name" value="P_Ac_Bu_trans"/>
</dbReference>
<dbReference type="Gene3D" id="3.40.50.10750">
    <property type="entry name" value="Isocitrate/Isopropylmalate dehydrogenase-like"/>
    <property type="match status" value="1"/>
</dbReference>
<dbReference type="InterPro" id="IPR002505">
    <property type="entry name" value="PTA_PTB"/>
</dbReference>
<dbReference type="AlphaFoldDB" id="A0A9D1M4S9"/>
<comment type="caution">
    <text evidence="10">The sequence shown here is derived from an EMBL/GenBank/DDBJ whole genome shotgun (WGS) entry which is preliminary data.</text>
</comment>
<dbReference type="NCBIfam" id="TIGR00651">
    <property type="entry name" value="pta"/>
    <property type="match status" value="1"/>
</dbReference>
<protein>
    <recommendedName>
        <fullName evidence="5">Phosphate acetyltransferase</fullName>
        <ecNumber evidence="4">2.3.1.8</ecNumber>
    </recommendedName>
    <alternativeName>
        <fullName evidence="8">Phosphotransacetylase</fullName>
    </alternativeName>
</protein>
<name>A0A9D1M4S9_9PROT</name>
<evidence type="ECO:0000259" key="9">
    <source>
        <dbReference type="Pfam" id="PF01515"/>
    </source>
</evidence>
<evidence type="ECO:0000256" key="7">
    <source>
        <dbReference type="ARBA" id="ARBA00023315"/>
    </source>
</evidence>